<organism evidence="8 9">
    <name type="scientific">Shewanella psychrophila</name>
    <dbReference type="NCBI Taxonomy" id="225848"/>
    <lineage>
        <taxon>Bacteria</taxon>
        <taxon>Pseudomonadati</taxon>
        <taxon>Pseudomonadota</taxon>
        <taxon>Gammaproteobacteria</taxon>
        <taxon>Alteromonadales</taxon>
        <taxon>Shewanellaceae</taxon>
        <taxon>Shewanella</taxon>
    </lineage>
</organism>
<proteinExistence type="predicted"/>
<reference evidence="8 9" key="1">
    <citation type="submission" date="2016-03" db="EMBL/GenBank/DDBJ databases">
        <title>Complete genome sequence of Shewanella psychrophila WP2, a deep sea bacterium isolated from west Pacific sediment.</title>
        <authorList>
            <person name="Xu G."/>
            <person name="Jian H."/>
        </authorList>
    </citation>
    <scope>NUCLEOTIDE SEQUENCE [LARGE SCALE GENOMIC DNA]</scope>
    <source>
        <strain evidence="8 9">WP2</strain>
    </source>
</reference>
<sequence length="1298" mass="141987">MSQESDSIANNEPDRSEKPAQCGPRKNTGFLYTLWRSFKLVSRTLIYIPLGFLITFALLIGTNIGSRITVMLADTLVPDLEITYIDGTINNRLSVTDVHWQMPGVSVALDDLVLDWHPLCLLRKQLCVGELLASRVIVEVDTHVPPETKVLITETTAAVKNIEEAEPLTEIDEEITLPFGIDLTKADLANVEVRVDDMHFNASRLQTRAQWQSTGIRVNYLTSQGLLVDIPLSDNSDKQAQINKQPDGTWAMADLPRVFMPIPVFAEAVSLTNSHLRLGHRDDLFSQIDFEASYHSFLIHIGKLKVEHTYGEVELEGEISLIDDYPMDFVASIDVDRVKEVPGLGQQHVTLAASGGFNKLKVESSGTGHIDYSLAGDIALANPKLTYQLSLTSKELGWPLDKKTYLARAIELESHGDLDLQHLTFSGQVNTPYHPMLAVNTELTHGKSEVEVKHLRAKGKIGDIEISGHATYDKIVSWDAAINAIDFDMEQLALNLKDPLPESFISGRFNTQGKVQEKQWQVAISQSDLTGEIMDYPFNLIGDLSLDDKLHLSADSLKLSALQSVLTVSGTADDNWSVNARLDVPDLNLWHPDSSGSIKAKINVSGDSDHPEVSILANALDLQFESLKLDQAQINGAYRPLDNQEFSLAIDTESFKYDALSFDSITLSAKGDEHNQQLDLQTTGEHKLDTQIDSTLNKKTEQIAAEVKRLSLSSILGDWSLEAPFNVSWDNLSQTGLLSTFCWLNMDGKLCLNDQAELGENGDASIMFQGDIGAILAPLLPDNLVWKAPANLSSHLIWAQDSKPKGALKLDFEPGHVSLINNKRNVDIGYKTLSLNSSLNEKVLSTQLQFDSHDIASWEGRLDIAVTPDRTLSGYTKLHKINLNALAEFLPQLETIEGNVSSELTIAGTLDQPDVSGELLLDDGELLAAANPTLFEDIKLAVSLSGQRALLDGAWKMGEGQAKLVGNIDWSTGALNGNVHVNGKDLVIIQPPLAILNVSPDLNFTFTKDSFDIKGAIAVPSGHITIVQLPEGGVEVSKDVVFNDSASSGEVNQNPLALTSDIKINLADELKIDGMGLKGKLTGVLELKQEAFKPPLLYGDIRVIDGKYKFMGQTLDIKAGEVQFIGPLEVPNLNIEAVREIKDEDVVAGVRITGTPLKPVVTLFSSPTKEQAEILSYIIKGTGFHSNDNEQNSGLMLGAALTLSNQIGGGAVNNIGDSATGLIEKLGFSNVQLDANDDGRVAISGFIGEDLMVKYGYGVFNPGYEMTVRYYLLSQLYLETVSGTIEQSLDIYYNFDID</sequence>
<evidence type="ECO:0000256" key="3">
    <source>
        <dbReference type="ARBA" id="ARBA00022989"/>
    </source>
</evidence>
<dbReference type="KEGG" id="spsw:Sps_01276"/>
<name>A0A1S6HLR4_9GAMM</name>
<dbReference type="PANTHER" id="PTHR36985:SF1">
    <property type="entry name" value="TRANSLOCATION AND ASSEMBLY MODULE SUBUNIT TAMB"/>
    <property type="match status" value="1"/>
</dbReference>
<evidence type="ECO:0000256" key="4">
    <source>
        <dbReference type="ARBA" id="ARBA00023136"/>
    </source>
</evidence>
<dbReference type="InterPro" id="IPR007452">
    <property type="entry name" value="TamB_C"/>
</dbReference>
<dbReference type="OrthoDB" id="5555605at2"/>
<evidence type="ECO:0000256" key="1">
    <source>
        <dbReference type="ARBA" id="ARBA00004167"/>
    </source>
</evidence>
<dbReference type="EMBL" id="CP014782">
    <property type="protein sequence ID" value="AQS36444.1"/>
    <property type="molecule type" value="Genomic_DNA"/>
</dbReference>
<feature type="compositionally biased region" description="Polar residues" evidence="5">
    <location>
        <begin position="1"/>
        <end position="10"/>
    </location>
</feature>
<dbReference type="Pfam" id="PF04357">
    <property type="entry name" value="TamB"/>
    <property type="match status" value="1"/>
</dbReference>
<evidence type="ECO:0000256" key="6">
    <source>
        <dbReference type="SAM" id="Phobius"/>
    </source>
</evidence>
<accession>A0A1S6HLR4</accession>
<evidence type="ECO:0000313" key="9">
    <source>
        <dbReference type="Proteomes" id="UP000189545"/>
    </source>
</evidence>
<comment type="subcellular location">
    <subcellularLocation>
        <location evidence="1">Membrane</location>
        <topology evidence="1">Single-pass membrane protein</topology>
    </subcellularLocation>
</comment>
<keyword evidence="2 6" id="KW-0812">Transmembrane</keyword>
<feature type="domain" description="Translocation and assembly module TamB C-terminal" evidence="7">
    <location>
        <begin position="958"/>
        <end position="1296"/>
    </location>
</feature>
<keyword evidence="4 6" id="KW-0472">Membrane</keyword>
<protein>
    <submittedName>
        <fullName evidence="8">Autotransporter secretion inner membrane protein TamB</fullName>
    </submittedName>
</protein>
<dbReference type="GO" id="GO:0005886">
    <property type="term" value="C:plasma membrane"/>
    <property type="evidence" value="ECO:0007669"/>
    <property type="project" value="InterPro"/>
</dbReference>
<evidence type="ECO:0000256" key="5">
    <source>
        <dbReference type="SAM" id="MobiDB-lite"/>
    </source>
</evidence>
<evidence type="ECO:0000256" key="2">
    <source>
        <dbReference type="ARBA" id="ARBA00022692"/>
    </source>
</evidence>
<dbReference type="Proteomes" id="UP000189545">
    <property type="component" value="Chromosome"/>
</dbReference>
<dbReference type="GO" id="GO:0097347">
    <property type="term" value="C:TAM protein secretion complex"/>
    <property type="evidence" value="ECO:0007669"/>
    <property type="project" value="TreeGrafter"/>
</dbReference>
<keyword evidence="9" id="KW-1185">Reference proteome</keyword>
<gene>
    <name evidence="8" type="ORF">Sps_01276</name>
</gene>
<feature type="transmembrane region" description="Helical" evidence="6">
    <location>
        <begin position="45"/>
        <end position="65"/>
    </location>
</feature>
<evidence type="ECO:0000259" key="7">
    <source>
        <dbReference type="Pfam" id="PF04357"/>
    </source>
</evidence>
<dbReference type="RefSeq" id="WP_077751758.1">
    <property type="nucleotide sequence ID" value="NZ_CP014782.1"/>
</dbReference>
<keyword evidence="3 6" id="KW-1133">Transmembrane helix</keyword>
<dbReference type="STRING" id="225848.Sps_01276"/>
<feature type="region of interest" description="Disordered" evidence="5">
    <location>
        <begin position="1"/>
        <end position="22"/>
    </location>
</feature>
<dbReference type="PANTHER" id="PTHR36985">
    <property type="entry name" value="TRANSLOCATION AND ASSEMBLY MODULE SUBUNIT TAMB"/>
    <property type="match status" value="1"/>
</dbReference>
<dbReference type="GO" id="GO:0009306">
    <property type="term" value="P:protein secretion"/>
    <property type="evidence" value="ECO:0007669"/>
    <property type="project" value="InterPro"/>
</dbReference>
<evidence type="ECO:0000313" key="8">
    <source>
        <dbReference type="EMBL" id="AQS36444.1"/>
    </source>
</evidence>